<dbReference type="PROSITE" id="PS50994">
    <property type="entry name" value="INTEGRASE"/>
    <property type="match status" value="1"/>
</dbReference>
<accession>A0AAC8Z2S2</accession>
<gene>
    <name evidence="3" type="ORF">ATM17_15880</name>
</gene>
<dbReference type="InterPro" id="IPR015378">
    <property type="entry name" value="Transposase-like_Mu_C"/>
</dbReference>
<dbReference type="Gene3D" id="1.10.10.60">
    <property type="entry name" value="Homeodomain-like"/>
    <property type="match status" value="2"/>
</dbReference>
<name>A0AAC8Z2S2_SPHMC</name>
<dbReference type="Gene3D" id="2.30.30.130">
    <property type="entry name" value="Transposase, Mu, C-terminal"/>
    <property type="match status" value="1"/>
</dbReference>
<evidence type="ECO:0000313" key="4">
    <source>
        <dbReference type="Proteomes" id="UP000076088"/>
    </source>
</evidence>
<dbReference type="InterPro" id="IPR004189">
    <property type="entry name" value="Phage_Mu_transposase"/>
</dbReference>
<feature type="domain" description="HTH Mu-type" evidence="2">
    <location>
        <begin position="7"/>
        <end position="83"/>
    </location>
</feature>
<dbReference type="Gene3D" id="3.30.420.10">
    <property type="entry name" value="Ribonuclease H-like superfamily/Ribonuclease H"/>
    <property type="match status" value="1"/>
</dbReference>
<dbReference type="GO" id="GO:0015074">
    <property type="term" value="P:DNA integration"/>
    <property type="evidence" value="ECO:0007669"/>
    <property type="project" value="InterPro"/>
</dbReference>
<dbReference type="InterPro" id="IPR001584">
    <property type="entry name" value="Integrase_cat-core"/>
</dbReference>
<dbReference type="InterPro" id="IPR009004">
    <property type="entry name" value="Transposase_Mu_C"/>
</dbReference>
<dbReference type="Gene3D" id="1.10.10.10">
    <property type="entry name" value="Winged helix-like DNA-binding domain superfamily/Winged helix DNA-binding domain"/>
    <property type="match status" value="1"/>
</dbReference>
<reference evidence="3 4" key="2">
    <citation type="journal article" date="2016" name="Genome Announc.">
        <title>Complete Genome Sequence of Sphingopyxis macrogoltabida Strain 203N (NBRC 111659), a Polyethylene Glycol Degrader.</title>
        <authorList>
            <person name="Ohtsubo Y."/>
            <person name="Nonoyama S."/>
            <person name="Nagata Y."/>
            <person name="Numata M."/>
            <person name="Tsuchikane K."/>
            <person name="Hosoyama A."/>
            <person name="Yamazoe A."/>
            <person name="Tsuda M."/>
            <person name="Fujita N."/>
            <person name="Kawai F."/>
        </authorList>
    </citation>
    <scope>NUCLEOTIDE SEQUENCE [LARGE SCALE GENOMIC DNA]</scope>
    <source>
        <strain evidence="3 4">203N</strain>
    </source>
</reference>
<reference evidence="4" key="1">
    <citation type="submission" date="2015-11" db="EMBL/GenBank/DDBJ databases">
        <title>Complete genome sequence of a polyethylene-glycol degrader Sphingopyxis macrogoltabida 203N (NBRC 111659).</title>
        <authorList>
            <person name="Yoshiyuki O."/>
            <person name="Shouta N."/>
            <person name="Nagata Y."/>
            <person name="Numata M."/>
            <person name="Tsuchikane K."/>
            <person name="Hosoyama A."/>
            <person name="Yamazoe A."/>
            <person name="Tsuda M."/>
            <person name="Fujita N."/>
            <person name="Kawai F."/>
        </authorList>
    </citation>
    <scope>NUCLEOTIDE SEQUENCE [LARGE SCALE GENOMIC DNA]</scope>
    <source>
        <strain evidence="4">203N</strain>
    </source>
</reference>
<dbReference type="InterPro" id="IPR009061">
    <property type="entry name" value="DNA-bd_dom_put_sf"/>
</dbReference>
<dbReference type="SUPFAM" id="SSF46955">
    <property type="entry name" value="Putative DNA-binding domain"/>
    <property type="match status" value="1"/>
</dbReference>
<dbReference type="EMBL" id="CP013344">
    <property type="protein sequence ID" value="AMU90502.1"/>
    <property type="molecule type" value="Genomic_DNA"/>
</dbReference>
<dbReference type="AlphaFoldDB" id="A0AAC8Z2S2"/>
<dbReference type="SUPFAM" id="SSF53098">
    <property type="entry name" value="Ribonuclease H-like"/>
    <property type="match status" value="1"/>
</dbReference>
<dbReference type="InterPro" id="IPR009057">
    <property type="entry name" value="Homeodomain-like_sf"/>
</dbReference>
<dbReference type="Pfam" id="PF02316">
    <property type="entry name" value="HTH_Tnp_Mu_1"/>
    <property type="match status" value="1"/>
</dbReference>
<protein>
    <recommendedName>
        <fullName evidence="5">Transposase</fullName>
    </recommendedName>
</protein>
<dbReference type="Pfam" id="PF09299">
    <property type="entry name" value="Mu-transpos_C"/>
    <property type="match status" value="1"/>
</dbReference>
<dbReference type="InterPro" id="IPR036397">
    <property type="entry name" value="RNaseH_sf"/>
</dbReference>
<dbReference type="SUPFAM" id="SSF46689">
    <property type="entry name" value="Homeodomain-like"/>
    <property type="match status" value="2"/>
</dbReference>
<dbReference type="InterPro" id="IPR015126">
    <property type="entry name" value="Mu_I-gamma"/>
</dbReference>
<evidence type="ECO:0000259" key="2">
    <source>
        <dbReference type="PROSITE" id="PS51702"/>
    </source>
</evidence>
<dbReference type="Proteomes" id="UP000076088">
    <property type="component" value="Chromosome"/>
</dbReference>
<proteinExistence type="predicted"/>
<dbReference type="GO" id="GO:0004803">
    <property type="term" value="F:transposase activity"/>
    <property type="evidence" value="ECO:0007669"/>
    <property type="project" value="InterPro"/>
</dbReference>
<sequence length="655" mass="72639">MTTGGKVWFTASELADTGLAGLPKRKREINRLADIQNWKVAADDRGARLARRRAGRGGGFEYHVSLLPAAARADLVRRGLVASEGAAEAGNCNDVSNLWHWLAEQPEAIRAEAQRRASILACIEMFESSGMPRSSAVTAVAASEGVSAGTLWNWLRLVNGVTGADRLPHLAPRRQGGGVEAEVDAESWQELLSDYLRLSGPSWSTCYDRVAKKAKKRGITLPHSRTLLRKLQREVPEQVVTLRRKGEEALRGMLPAQIRSVADMQAMELVNIDGHRCDVFVRWPDGRIIRPTMIAIQDVYSRKFLSWRFAESEDMVTARMVFADLFAKWGIPKGLLTDNGRAFASKWLTGGAKTRFRFKIRDEDPTGLLVALGIQIHWAKPYRGQSKPIERGFRDLCDAIAKHPAFEGAYTGNRPDAKPENYGSKAVDFETFQQVWNAGMEAHNARLGRRSEMAGGRKSFDQVFEESYGRSAIGKATEEQLRMALLAADQVRTDRKTGAIALAGNRYWAPELSEIAGQPVTVRFDPEQLHAPIHVYDRAGRFLVTAPLWEATGFLDMAAAKQRQRLERNWRKSAKAAAEALDLLSADELVARMPDYDAEEAAPQPGAARMVRHRGQTVAQMKPVSQAAEKVLSAPDTDATIDRFARAAERHLRAI</sequence>
<dbReference type="InterPro" id="IPR012337">
    <property type="entry name" value="RNaseH-like_sf"/>
</dbReference>
<organism evidence="3 4">
    <name type="scientific">Sphingopyxis macrogoltabida</name>
    <name type="common">Sphingomonas macrogoltabidus</name>
    <dbReference type="NCBI Taxonomy" id="33050"/>
    <lineage>
        <taxon>Bacteria</taxon>
        <taxon>Pseudomonadati</taxon>
        <taxon>Pseudomonadota</taxon>
        <taxon>Alphaproteobacteria</taxon>
        <taxon>Sphingomonadales</taxon>
        <taxon>Sphingomonadaceae</taxon>
        <taxon>Sphingopyxis</taxon>
    </lineage>
</organism>
<dbReference type="PROSITE" id="PS51702">
    <property type="entry name" value="HTH_MU"/>
    <property type="match status" value="1"/>
</dbReference>
<dbReference type="InterPro" id="IPR003314">
    <property type="entry name" value="Mu-type_HTH"/>
</dbReference>
<dbReference type="RefSeq" id="WP_054729468.1">
    <property type="nucleotide sequence ID" value="NZ_CP009429.1"/>
</dbReference>
<evidence type="ECO:0000313" key="3">
    <source>
        <dbReference type="EMBL" id="AMU90502.1"/>
    </source>
</evidence>
<dbReference type="InterPro" id="IPR036388">
    <property type="entry name" value="WH-like_DNA-bd_sf"/>
</dbReference>
<dbReference type="Pfam" id="PF09039">
    <property type="entry name" value="HTH_Tnp_Mu_2"/>
    <property type="match status" value="1"/>
</dbReference>
<dbReference type="Pfam" id="PF02914">
    <property type="entry name" value="DDE_2"/>
    <property type="match status" value="1"/>
</dbReference>
<feature type="domain" description="Integrase catalytic" evidence="1">
    <location>
        <begin position="251"/>
        <end position="467"/>
    </location>
</feature>
<dbReference type="GO" id="GO:0006313">
    <property type="term" value="P:DNA transposition"/>
    <property type="evidence" value="ECO:0007669"/>
    <property type="project" value="InterPro"/>
</dbReference>
<keyword evidence="4" id="KW-1185">Reference proteome</keyword>
<evidence type="ECO:0008006" key="5">
    <source>
        <dbReference type="Google" id="ProtNLM"/>
    </source>
</evidence>
<dbReference type="GO" id="GO:0003677">
    <property type="term" value="F:DNA binding"/>
    <property type="evidence" value="ECO:0007669"/>
    <property type="project" value="InterPro"/>
</dbReference>
<evidence type="ECO:0000259" key="1">
    <source>
        <dbReference type="PROSITE" id="PS50994"/>
    </source>
</evidence>
<dbReference type="KEGG" id="smaz:LH19_15305"/>
<dbReference type="SUPFAM" id="SSF50610">
    <property type="entry name" value="mu transposase, C-terminal domain"/>
    <property type="match status" value="1"/>
</dbReference>